<proteinExistence type="inferred from homology"/>
<organism evidence="6 8">
    <name type="scientific">Petromyzon marinus</name>
    <name type="common">Sea lamprey</name>
    <dbReference type="NCBI Taxonomy" id="7757"/>
    <lineage>
        <taxon>Eukaryota</taxon>
        <taxon>Metazoa</taxon>
        <taxon>Chordata</taxon>
        <taxon>Craniata</taxon>
        <taxon>Vertebrata</taxon>
        <taxon>Cyclostomata</taxon>
        <taxon>Hyperoartia</taxon>
        <taxon>Petromyzontiformes</taxon>
        <taxon>Petromyzontidae</taxon>
        <taxon>Petromyzon</taxon>
    </lineage>
</organism>
<comment type="similarity">
    <text evidence="2">Belongs to the tropomodulin family.</text>
</comment>
<name>A0AAJ7U564_PETMA</name>
<comment type="subcellular location">
    <subcellularLocation>
        <location evidence="1">Cytoplasm</location>
        <location evidence="1">Cytoskeleton</location>
    </subcellularLocation>
</comment>
<dbReference type="Gene3D" id="3.80.10.10">
    <property type="entry name" value="Ribonuclease Inhibitor"/>
    <property type="match status" value="1"/>
</dbReference>
<dbReference type="KEGG" id="pmrn:116953648"/>
<dbReference type="SUPFAM" id="SSF52047">
    <property type="entry name" value="RNI-like"/>
    <property type="match status" value="1"/>
</dbReference>
<evidence type="ECO:0000313" key="7">
    <source>
        <dbReference type="RefSeq" id="XP_032829929.1"/>
    </source>
</evidence>
<evidence type="ECO:0000313" key="6">
    <source>
        <dbReference type="Proteomes" id="UP001318040"/>
    </source>
</evidence>
<keyword evidence="3" id="KW-0963">Cytoplasm</keyword>
<dbReference type="GO" id="GO:0005865">
    <property type="term" value="C:striated muscle thin filament"/>
    <property type="evidence" value="ECO:0007669"/>
    <property type="project" value="TreeGrafter"/>
</dbReference>
<evidence type="ECO:0000256" key="5">
    <source>
        <dbReference type="ARBA" id="ARBA00023212"/>
    </source>
</evidence>
<accession>A0AAJ7U564</accession>
<dbReference type="FunFam" id="3.80.10.10:FF:000006">
    <property type="entry name" value="Tropomodulin 2"/>
    <property type="match status" value="1"/>
</dbReference>
<dbReference type="GO" id="GO:0003779">
    <property type="term" value="F:actin binding"/>
    <property type="evidence" value="ECO:0007669"/>
    <property type="project" value="UniProtKB-KW"/>
</dbReference>
<evidence type="ECO:0000256" key="2">
    <source>
        <dbReference type="ARBA" id="ARBA00009345"/>
    </source>
</evidence>
<keyword evidence="6" id="KW-1185">Reference proteome</keyword>
<evidence type="ECO:0000256" key="4">
    <source>
        <dbReference type="ARBA" id="ARBA00023203"/>
    </source>
</evidence>
<dbReference type="InterPro" id="IPR004934">
    <property type="entry name" value="TMOD"/>
</dbReference>
<dbReference type="Pfam" id="PF03250">
    <property type="entry name" value="Tropomodulin"/>
    <property type="match status" value="1"/>
</dbReference>
<gene>
    <name evidence="7 8" type="primary">LOC116953648</name>
</gene>
<sequence length="344" mass="38319">MATHRTVPGRGQDVDAESLLSGLSADELKQLAEDLQDMDPDNALLPAAFRQKDQTTKAPAAPFNREELLRFLETQAREHRDREDLVPFTGEKKGKEFVPKVKPMPVEEKMALDPELEEALTGATDVELCDIAAILGMHTLVSTPQYYSAHKGTSHADGIGSVVRAEPMRPMPEEPPNPTDVEATLQRIRDNDPRLQEVNLNNIKSIPIPTLKEYAEALKRNTHVTSFSLAATRSNDPVALALADMLRENRGLRSLNVETNFITGSGILAMVEAMHDNDSLSELKIDNQRQQLGNHVEMELARLVEEKTTLLKLGYHFLQQGPRTRAADAVTRNNDLIRQKRLEG</sequence>
<protein>
    <submittedName>
        <fullName evidence="7 8">Tropomodulin-1-like</fullName>
    </submittedName>
</protein>
<reference evidence="7 8" key="1">
    <citation type="submission" date="2025-04" db="UniProtKB">
        <authorList>
            <consortium name="RefSeq"/>
        </authorList>
    </citation>
    <scope>IDENTIFICATION</scope>
    <source>
        <tissue evidence="7 8">Sperm</tissue>
    </source>
</reference>
<dbReference type="GO" id="GO:0051694">
    <property type="term" value="P:pointed-end actin filament capping"/>
    <property type="evidence" value="ECO:0007669"/>
    <property type="project" value="InterPro"/>
</dbReference>
<dbReference type="GO" id="GO:0030239">
    <property type="term" value="P:myofibril assembly"/>
    <property type="evidence" value="ECO:0007669"/>
    <property type="project" value="TreeGrafter"/>
</dbReference>
<evidence type="ECO:0000256" key="3">
    <source>
        <dbReference type="ARBA" id="ARBA00022490"/>
    </source>
</evidence>
<dbReference type="GeneID" id="116953648"/>
<evidence type="ECO:0000256" key="1">
    <source>
        <dbReference type="ARBA" id="ARBA00004245"/>
    </source>
</evidence>
<keyword evidence="4" id="KW-0009">Actin-binding</keyword>
<dbReference type="AlphaFoldDB" id="A0AAJ7U564"/>
<dbReference type="RefSeq" id="XP_032829930.1">
    <property type="nucleotide sequence ID" value="XM_032974039.1"/>
</dbReference>
<dbReference type="InterPro" id="IPR032675">
    <property type="entry name" value="LRR_dom_sf"/>
</dbReference>
<keyword evidence="5" id="KW-0206">Cytoskeleton</keyword>
<dbReference type="RefSeq" id="XP_032829929.1">
    <property type="nucleotide sequence ID" value="XM_032974038.1"/>
</dbReference>
<dbReference type="GO" id="GO:0005523">
    <property type="term" value="F:tropomyosin binding"/>
    <property type="evidence" value="ECO:0007669"/>
    <property type="project" value="InterPro"/>
</dbReference>
<evidence type="ECO:0000313" key="8">
    <source>
        <dbReference type="RefSeq" id="XP_032829930.1"/>
    </source>
</evidence>
<dbReference type="GO" id="GO:0007015">
    <property type="term" value="P:actin filament organization"/>
    <property type="evidence" value="ECO:0007669"/>
    <property type="project" value="TreeGrafter"/>
</dbReference>
<dbReference type="PANTHER" id="PTHR10901">
    <property type="entry name" value="TROPOMODULIN"/>
    <property type="match status" value="1"/>
</dbReference>
<dbReference type="Proteomes" id="UP001318040">
    <property type="component" value="Chromosome 52"/>
</dbReference>
<dbReference type="PANTHER" id="PTHR10901:SF6">
    <property type="entry name" value="TROPOMODULIN, ISOFORM N"/>
    <property type="match status" value="1"/>
</dbReference>
<dbReference type="GO" id="GO:0006936">
    <property type="term" value="P:muscle contraction"/>
    <property type="evidence" value="ECO:0007669"/>
    <property type="project" value="TreeGrafter"/>
</dbReference>